<dbReference type="InterPro" id="IPR016181">
    <property type="entry name" value="Acyl_CoA_acyltransferase"/>
</dbReference>
<dbReference type="STRING" id="113562.SAMN04489716_4605"/>
<dbReference type="RefSeq" id="WP_092546516.1">
    <property type="nucleotide sequence ID" value="NZ_BOMJ01000049.1"/>
</dbReference>
<dbReference type="PANTHER" id="PTHR43792:SF16">
    <property type="entry name" value="N-ACETYLTRANSFERASE DOMAIN-CONTAINING PROTEIN"/>
    <property type="match status" value="1"/>
</dbReference>
<dbReference type="OrthoDB" id="3533156at2"/>
<evidence type="ECO:0000259" key="1">
    <source>
        <dbReference type="PROSITE" id="PS51186"/>
    </source>
</evidence>
<dbReference type="AlphaFoldDB" id="A0A1H2BGT0"/>
<keyword evidence="2" id="KW-0808">Transferase</keyword>
<dbReference type="PROSITE" id="PS51186">
    <property type="entry name" value="GNAT"/>
    <property type="match status" value="1"/>
</dbReference>
<name>A0A1H2BGT0_9ACTN</name>
<protein>
    <submittedName>
        <fullName evidence="2">Protein N-acetyltransferase, RimJ/RimL family</fullName>
    </submittedName>
</protein>
<evidence type="ECO:0000313" key="3">
    <source>
        <dbReference type="Proteomes" id="UP000198688"/>
    </source>
</evidence>
<dbReference type="InterPro" id="IPR051531">
    <property type="entry name" value="N-acetyltransferase"/>
</dbReference>
<dbReference type="EMBL" id="LT629758">
    <property type="protein sequence ID" value="SDT57451.1"/>
    <property type="molecule type" value="Genomic_DNA"/>
</dbReference>
<keyword evidence="3" id="KW-1185">Reference proteome</keyword>
<dbReference type="SUPFAM" id="SSF55729">
    <property type="entry name" value="Acyl-CoA N-acyltransferases (Nat)"/>
    <property type="match status" value="1"/>
</dbReference>
<dbReference type="InterPro" id="IPR000182">
    <property type="entry name" value="GNAT_dom"/>
</dbReference>
<reference evidence="2 3" key="1">
    <citation type="submission" date="2016-10" db="EMBL/GenBank/DDBJ databases">
        <authorList>
            <person name="de Groot N.N."/>
        </authorList>
    </citation>
    <scope>NUCLEOTIDE SEQUENCE [LARGE SCALE GENOMIC DNA]</scope>
    <source>
        <strain evidence="2 3">DSM 43941</strain>
    </source>
</reference>
<dbReference type="Pfam" id="PF13302">
    <property type="entry name" value="Acetyltransf_3"/>
    <property type="match status" value="1"/>
</dbReference>
<proteinExistence type="predicted"/>
<organism evidence="2 3">
    <name type="scientific">Actinoplanes derwentensis</name>
    <dbReference type="NCBI Taxonomy" id="113562"/>
    <lineage>
        <taxon>Bacteria</taxon>
        <taxon>Bacillati</taxon>
        <taxon>Actinomycetota</taxon>
        <taxon>Actinomycetes</taxon>
        <taxon>Micromonosporales</taxon>
        <taxon>Micromonosporaceae</taxon>
        <taxon>Actinoplanes</taxon>
    </lineage>
</organism>
<accession>A0A1H2BGT0</accession>
<feature type="domain" description="N-acetyltransferase" evidence="1">
    <location>
        <begin position="11"/>
        <end position="175"/>
    </location>
</feature>
<dbReference type="Gene3D" id="3.40.630.30">
    <property type="match status" value="1"/>
</dbReference>
<sequence>MPQPTLRTERMLLVPLADEHLELEVELDADPEVLRFLDGRARTRDEVTAWHAKRIELAGRVDGLGYWMAFGPGDDFIGMMMLPPKPEPGTAELGYRLARRHWRQGFATEGSRELLRHAFETAGQSRVVAETMAVNVGSRGVMEKVGLRYVRTYHPDLPPIPGSEHGEVEYAITREQWLR</sequence>
<evidence type="ECO:0000313" key="2">
    <source>
        <dbReference type="EMBL" id="SDT57451.1"/>
    </source>
</evidence>
<dbReference type="Proteomes" id="UP000198688">
    <property type="component" value="Chromosome I"/>
</dbReference>
<gene>
    <name evidence="2" type="ORF">SAMN04489716_4605</name>
</gene>
<dbReference type="GO" id="GO:0016747">
    <property type="term" value="F:acyltransferase activity, transferring groups other than amino-acyl groups"/>
    <property type="evidence" value="ECO:0007669"/>
    <property type="project" value="InterPro"/>
</dbReference>
<dbReference type="PANTHER" id="PTHR43792">
    <property type="entry name" value="GNAT FAMILY, PUTATIVE (AFU_ORTHOLOGUE AFUA_3G00765)-RELATED-RELATED"/>
    <property type="match status" value="1"/>
</dbReference>